<keyword evidence="1" id="KW-0732">Signal</keyword>
<name>A0A317XNU6_9BASI</name>
<keyword evidence="3" id="KW-1185">Reference proteome</keyword>
<evidence type="ECO:0000313" key="3">
    <source>
        <dbReference type="Proteomes" id="UP000246740"/>
    </source>
</evidence>
<feature type="chain" id="PRO_5016341105" evidence="1">
    <location>
        <begin position="22"/>
        <end position="158"/>
    </location>
</feature>
<dbReference type="AlphaFoldDB" id="A0A317XNU6"/>
<dbReference type="Proteomes" id="UP000246740">
    <property type="component" value="Unassembled WGS sequence"/>
</dbReference>
<evidence type="ECO:0000256" key="1">
    <source>
        <dbReference type="SAM" id="SignalP"/>
    </source>
</evidence>
<accession>A0A317XNU6</accession>
<gene>
    <name evidence="2" type="ORF">BCV70DRAFT_201051</name>
</gene>
<dbReference type="EMBL" id="KZ819195">
    <property type="protein sequence ID" value="PWY99492.1"/>
    <property type="molecule type" value="Genomic_DNA"/>
</dbReference>
<reference evidence="2 3" key="1">
    <citation type="journal article" date="2018" name="Mol. Biol. Evol.">
        <title>Broad Genomic Sampling Reveals a Smut Pathogenic Ancestry of the Fungal Clade Ustilaginomycotina.</title>
        <authorList>
            <person name="Kijpornyongpan T."/>
            <person name="Mondo S.J."/>
            <person name="Barry K."/>
            <person name="Sandor L."/>
            <person name="Lee J."/>
            <person name="Lipzen A."/>
            <person name="Pangilinan J."/>
            <person name="LaButti K."/>
            <person name="Hainaut M."/>
            <person name="Henrissat B."/>
            <person name="Grigoriev I.V."/>
            <person name="Spatafora J.W."/>
            <person name="Aime M.C."/>
        </authorList>
    </citation>
    <scope>NUCLEOTIDE SEQUENCE [LARGE SCALE GENOMIC DNA]</scope>
    <source>
        <strain evidence="2 3">MCA 3645</strain>
    </source>
</reference>
<protein>
    <submittedName>
        <fullName evidence="2">Uncharacterized protein</fullName>
    </submittedName>
</protein>
<dbReference type="InParanoid" id="A0A317XNU6"/>
<sequence length="158" mass="17818">MLFSPVVSALAFVLLATQAVAPIVLLEELMPRGLLEIDWPGIQPGHMHVIEKLSHYNPYYEEDLLIHLENNERVNPVEKLREAAAARGFIWSQGEYAISKFLPDEPNRVGWIMRIKEHQLGFAYWKKAGDGAMSLLTTTKAKNVPLAASQLLPDIHHL</sequence>
<feature type="signal peptide" evidence="1">
    <location>
        <begin position="1"/>
        <end position="21"/>
    </location>
</feature>
<proteinExistence type="predicted"/>
<evidence type="ECO:0000313" key="2">
    <source>
        <dbReference type="EMBL" id="PWY99492.1"/>
    </source>
</evidence>
<organism evidence="2 3">
    <name type="scientific">Testicularia cyperi</name>
    <dbReference type="NCBI Taxonomy" id="1882483"/>
    <lineage>
        <taxon>Eukaryota</taxon>
        <taxon>Fungi</taxon>
        <taxon>Dikarya</taxon>
        <taxon>Basidiomycota</taxon>
        <taxon>Ustilaginomycotina</taxon>
        <taxon>Ustilaginomycetes</taxon>
        <taxon>Ustilaginales</taxon>
        <taxon>Anthracoideaceae</taxon>
        <taxon>Testicularia</taxon>
    </lineage>
</organism>